<dbReference type="AlphaFoldDB" id="A0AAN7E783"/>
<dbReference type="InterPro" id="IPR044789">
    <property type="entry name" value="Put_A1-4-GlycosylTfrase_plant"/>
</dbReference>
<reference evidence="4 5" key="1">
    <citation type="journal article" date="2023" name="G3 (Bethesda)">
        <title>A haplotype-resolved chromosome-scale genome for Quercus rubra L. provides insights into the genetics of adaptive traits for red oak species.</title>
        <authorList>
            <person name="Kapoor B."/>
            <person name="Jenkins J."/>
            <person name="Schmutz J."/>
            <person name="Zhebentyayeva T."/>
            <person name="Kuelheim C."/>
            <person name="Coggeshall M."/>
            <person name="Heim C."/>
            <person name="Lasky J.R."/>
            <person name="Leites L."/>
            <person name="Islam-Faridi N."/>
            <person name="Romero-Severson J."/>
            <person name="DeLeo V.L."/>
            <person name="Lucas S.M."/>
            <person name="Lazic D."/>
            <person name="Gailing O."/>
            <person name="Carlson J."/>
            <person name="Staton M."/>
        </authorList>
    </citation>
    <scope>NUCLEOTIDE SEQUENCE [LARGE SCALE GENOMIC DNA]</scope>
    <source>
        <strain evidence="4">Pseudo-F2</strain>
    </source>
</reference>
<feature type="region of interest" description="Disordered" evidence="1">
    <location>
        <begin position="41"/>
        <end position="119"/>
    </location>
</feature>
<dbReference type="SUPFAM" id="SSF53448">
    <property type="entry name" value="Nucleotide-diphospho-sugar transferases"/>
    <property type="match status" value="1"/>
</dbReference>
<sequence>MQRTRRRGRNGAQLCAVISAFLLLFLSVSLLYSRLSHSHSPNRRYHYQNDVDSNPLLEDNSDVVSSDDNNNVDDKIDILDEDQQQQRQAVLEEGEEEEEEGEEEQQQNDESFTSRNLPRDSGYYFDHVTGAIRKSFKKKKTTTTSWDEDDLVVEGEDRFLGFMMGSTTVVDDDDRSKSAFASDDVPLDETVRRKAANVAVEEALLLKTTGRFKASPLREVWGDWFEKKSDFLRRDKMFKSNFETLNPLNNPMLQDPDGVGVTTFTRGDRLVQKWWLNEFKRVPFLTKRPLSVSETGKRSKPGFNANANGRDLRNVDNGLNSKRIVGTKDGVVSGIVGNVDNGLNRNDGVLSLSDEGDRLLNVELDKNVGNVLNSRGIVDKNDGVLGLSDKSKSKRAEDRSLVEDVGNGLNRNRVADSNDRLNAELGRNGGGLVDVDKGDIVGGKTEFSGHIYANGKRWGYYPGVHPHLSFSDFMDAFFRKGKCDVRVFMVWNSPPWMYSVRHQRGLESLLSQHRDACVVVFSETIELDFFKDSFVKDGYKIAVAMPNLDELLEDTPTHVFASVWFEWKKTKFYPTHYSELVRLAALYKYGGIYLDSDIIVLRPLSLLNNSVGMEDHLAGSSLNGAVMAFRKQSPFIMECLKEFYMTYDDTQLRWNGADLLTRVSRKFWSQEKLSIKQLELNVQDSFIFFPISSQNISRYFTAPATETEKARQDDLFRKMLDKSLTFHFWNSLTSALIPEPESLVNRLIDHTCIRCFDVL</sequence>
<evidence type="ECO:0000256" key="2">
    <source>
        <dbReference type="SAM" id="Phobius"/>
    </source>
</evidence>
<keyword evidence="2" id="KW-1133">Transmembrane helix</keyword>
<evidence type="ECO:0000259" key="3">
    <source>
        <dbReference type="Pfam" id="PF04572"/>
    </source>
</evidence>
<evidence type="ECO:0000256" key="1">
    <source>
        <dbReference type="SAM" id="MobiDB-lite"/>
    </source>
</evidence>
<organism evidence="4 5">
    <name type="scientific">Quercus rubra</name>
    <name type="common">Northern red oak</name>
    <name type="synonym">Quercus borealis</name>
    <dbReference type="NCBI Taxonomy" id="3512"/>
    <lineage>
        <taxon>Eukaryota</taxon>
        <taxon>Viridiplantae</taxon>
        <taxon>Streptophyta</taxon>
        <taxon>Embryophyta</taxon>
        <taxon>Tracheophyta</taxon>
        <taxon>Spermatophyta</taxon>
        <taxon>Magnoliopsida</taxon>
        <taxon>eudicotyledons</taxon>
        <taxon>Gunneridae</taxon>
        <taxon>Pentapetalae</taxon>
        <taxon>rosids</taxon>
        <taxon>fabids</taxon>
        <taxon>Fagales</taxon>
        <taxon>Fagaceae</taxon>
        <taxon>Quercus</taxon>
    </lineage>
</organism>
<proteinExistence type="predicted"/>
<dbReference type="InterPro" id="IPR007577">
    <property type="entry name" value="GlycoTrfase_DXD_sugar-bd_CS"/>
</dbReference>
<dbReference type="Pfam" id="PF04572">
    <property type="entry name" value="Gb3_synth"/>
    <property type="match status" value="1"/>
</dbReference>
<evidence type="ECO:0000313" key="5">
    <source>
        <dbReference type="Proteomes" id="UP001324115"/>
    </source>
</evidence>
<gene>
    <name evidence="4" type="ORF">RGQ29_006408</name>
</gene>
<dbReference type="PANTHER" id="PTHR47213:SF1">
    <property type="entry name" value="OS07G0567300 PROTEIN"/>
    <property type="match status" value="1"/>
</dbReference>
<dbReference type="InterPro" id="IPR007652">
    <property type="entry name" value="A1-4-GlycosylTfrase_dom"/>
</dbReference>
<keyword evidence="5" id="KW-1185">Reference proteome</keyword>
<feature type="compositionally biased region" description="Acidic residues" evidence="1">
    <location>
        <begin position="92"/>
        <end position="107"/>
    </location>
</feature>
<dbReference type="PANTHER" id="PTHR47213">
    <property type="entry name" value="OS07G0567300 PROTEIN"/>
    <property type="match status" value="1"/>
</dbReference>
<keyword evidence="2" id="KW-0472">Membrane</keyword>
<keyword evidence="2" id="KW-0812">Transmembrane</keyword>
<feature type="transmembrane region" description="Helical" evidence="2">
    <location>
        <begin position="12"/>
        <end position="32"/>
    </location>
</feature>
<dbReference type="EMBL" id="JAXUIC010000011">
    <property type="protein sequence ID" value="KAK4564326.1"/>
    <property type="molecule type" value="Genomic_DNA"/>
</dbReference>
<evidence type="ECO:0000313" key="4">
    <source>
        <dbReference type="EMBL" id="KAK4564326.1"/>
    </source>
</evidence>
<protein>
    <recommendedName>
        <fullName evidence="3">Alpha 1,4-glycosyltransferase domain-containing protein</fullName>
    </recommendedName>
</protein>
<dbReference type="Proteomes" id="UP001324115">
    <property type="component" value="Unassembled WGS sequence"/>
</dbReference>
<feature type="domain" description="Alpha 1,4-glycosyltransferase" evidence="3">
    <location>
        <begin position="628"/>
        <end position="758"/>
    </location>
</feature>
<name>A0AAN7E783_QUERU</name>
<dbReference type="Gene3D" id="3.90.550.20">
    <property type="match status" value="1"/>
</dbReference>
<dbReference type="Pfam" id="PF04488">
    <property type="entry name" value="Gly_transf_sug"/>
    <property type="match status" value="1"/>
</dbReference>
<dbReference type="InterPro" id="IPR029044">
    <property type="entry name" value="Nucleotide-diphossugar_trans"/>
</dbReference>
<accession>A0AAN7E783</accession>
<comment type="caution">
    <text evidence="4">The sequence shown here is derived from an EMBL/GenBank/DDBJ whole genome shotgun (WGS) entry which is preliminary data.</text>
</comment>